<reference evidence="2" key="1">
    <citation type="submission" date="2016-11" db="UniProtKB">
        <authorList>
            <consortium name="WormBaseParasite"/>
        </authorList>
    </citation>
    <scope>IDENTIFICATION</scope>
</reference>
<name>A0A1I8FGH0_9PLAT</name>
<keyword evidence="1" id="KW-1185">Reference proteome</keyword>
<evidence type="ECO:0000313" key="2">
    <source>
        <dbReference type="WBParaSite" id="maker-unitig_33946-snap-gene-0.1-mRNA-1"/>
    </source>
</evidence>
<dbReference type="Proteomes" id="UP000095280">
    <property type="component" value="Unplaced"/>
</dbReference>
<dbReference type="WBParaSite" id="maker-unitig_33946-snap-gene-0.1-mRNA-1">
    <property type="protein sequence ID" value="maker-unitig_33946-snap-gene-0.1-mRNA-1"/>
    <property type="gene ID" value="maker-unitig_33946-snap-gene-0.1"/>
</dbReference>
<protein>
    <submittedName>
        <fullName evidence="2">DUF1736 domain-containing protein</fullName>
    </submittedName>
</protein>
<proteinExistence type="predicted"/>
<sequence length="173" mass="19300">CTPANEHVLQADAILDFTPRPSCVEDLARHLDTPVMRAAMELSTGRPNVHPSPRNYMRAVASLLLRDNATRDGVMVLYDDTFDAGSILPYEDYSWYPPVYLRQNPSQPGRPAGRSQGHRAGLMGGIYHWFVTTKDLTDFACPSCGAGGQVFYFRQQRRQRQRKAAEVLSAVSA</sequence>
<dbReference type="AlphaFoldDB" id="A0A1I8FGH0"/>
<accession>A0A1I8FGH0</accession>
<organism evidence="1 2">
    <name type="scientific">Macrostomum lignano</name>
    <dbReference type="NCBI Taxonomy" id="282301"/>
    <lineage>
        <taxon>Eukaryota</taxon>
        <taxon>Metazoa</taxon>
        <taxon>Spiralia</taxon>
        <taxon>Lophotrochozoa</taxon>
        <taxon>Platyhelminthes</taxon>
        <taxon>Rhabditophora</taxon>
        <taxon>Macrostomorpha</taxon>
        <taxon>Macrostomida</taxon>
        <taxon>Macrostomidae</taxon>
        <taxon>Macrostomum</taxon>
    </lineage>
</organism>
<evidence type="ECO:0000313" key="1">
    <source>
        <dbReference type="Proteomes" id="UP000095280"/>
    </source>
</evidence>